<dbReference type="EMBL" id="JADCKC010000002">
    <property type="protein sequence ID" value="MBE5037282.1"/>
    <property type="molecule type" value="Genomic_DNA"/>
</dbReference>
<comment type="caution">
    <text evidence="1">The sequence shown here is derived from an EMBL/GenBank/DDBJ whole genome shotgun (WGS) entry which is preliminary data.</text>
</comment>
<protein>
    <submittedName>
        <fullName evidence="1">Uncharacterized protein</fullName>
    </submittedName>
</protein>
<gene>
    <name evidence="1" type="ORF">INF35_05760</name>
</gene>
<dbReference type="RefSeq" id="WP_193500575.1">
    <property type="nucleotide sequence ID" value="NZ_JADCKC010000002.1"/>
</dbReference>
<sequence length="47" mass="5292">MIVLGFLLIVLLMAGSCAVGAYVVWEAMRTSEDEEEDEEDVVFCDRH</sequence>
<keyword evidence="2" id="KW-1185">Reference proteome</keyword>
<proteinExistence type="predicted"/>
<accession>A0ABR9R2B8</accession>
<organism evidence="1 2">
    <name type="scientific">Gemmiger gallinarum</name>
    <dbReference type="NCBI Taxonomy" id="2779354"/>
    <lineage>
        <taxon>Bacteria</taxon>
        <taxon>Bacillati</taxon>
        <taxon>Bacillota</taxon>
        <taxon>Clostridia</taxon>
        <taxon>Eubacteriales</taxon>
        <taxon>Gemmiger</taxon>
    </lineage>
</organism>
<name>A0ABR9R2B8_9FIRM</name>
<dbReference type="Proteomes" id="UP000768567">
    <property type="component" value="Unassembled WGS sequence"/>
</dbReference>
<evidence type="ECO:0000313" key="2">
    <source>
        <dbReference type="Proteomes" id="UP000768567"/>
    </source>
</evidence>
<reference evidence="1 2" key="1">
    <citation type="submission" date="2020-10" db="EMBL/GenBank/DDBJ databases">
        <title>ChiBAC.</title>
        <authorList>
            <person name="Zenner C."/>
            <person name="Hitch T.C.A."/>
            <person name="Clavel T."/>
        </authorList>
    </citation>
    <scope>NUCLEOTIDE SEQUENCE [LARGE SCALE GENOMIC DNA]</scope>
    <source>
        <strain evidence="1 2">DSM 109015</strain>
    </source>
</reference>
<evidence type="ECO:0000313" key="1">
    <source>
        <dbReference type="EMBL" id="MBE5037282.1"/>
    </source>
</evidence>